<dbReference type="PANTHER" id="PTHR13103:SF2">
    <property type="entry name" value="IQCJ-SCHIP1 READTHROUGH TRANSCRIPT PROTEIN-RELATED"/>
    <property type="match status" value="1"/>
</dbReference>
<feature type="compositionally biased region" description="Polar residues" evidence="1">
    <location>
        <begin position="218"/>
        <end position="232"/>
    </location>
</feature>
<feature type="compositionally biased region" description="Basic and acidic residues" evidence="1">
    <location>
        <begin position="51"/>
        <end position="61"/>
    </location>
</feature>
<sequence length="660" mass="73985">MCTRIRKGIINPNYPGFQSLAYTLNDDHFDYSSENPSDDEEDSYVSESDDNEMKRPGRDGVGDENGNSYAGNDERAENEQRKADVDNIPVVSTGGQEALLGSTLYQRSTTLVAGEKMFGNSPAQRSRMRLIPNGCRSPTSHTTGTMLEAEDKLDSSEIYACTPPDIVLQHSCELRPAALGATHEQLMASLELSNSQRPDLIPEYQLQQEQKKNELNRQDSNSSSHFLRNVTLSPDPMLDDATRCYGSTSDGTLSDDSDHSDPESDDVEFGYRPYESGEPGDDYQRTPDVAGTPDSGGDSAGSSPGEVQYHLVDDCSNQTVQITRSRQSGDHSPTKQYHALLQHYSSLGPADFCNNQTRVDEREINCNDRYTSLEELAQTTEPATRAGPCGDVPFQREGVSTDYPNVRSQALNFHRKDPDMSSPESHSAHPIASTLEEKRNNIGETIQSNVETLGPNVVARQYQKVPKVNPFCELLLQENDTCDFFTKQAKLQIEARMALCQAKDMAHMQMEIEKRSLPLSPVTQVIHTAVEKAGHCLAADKRRLSRYYLTRLNVPQLRTILLELQCHAEVLNEELVQLLMERDELHISQDATLIEIEDLSRYLCAKEQTIIHAERQRRSYPWNSNKTIYHPIQQIQSHPQPPQMRSPCGAPSTVPAYRYH</sequence>
<feature type="region of interest" description="Disordered" evidence="1">
    <location>
        <begin position="28"/>
        <end position="83"/>
    </location>
</feature>
<dbReference type="EnsemblMetazoa" id="AATE017820-RA">
    <property type="protein sequence ID" value="AATE017820-PA.1"/>
    <property type="gene ID" value="AATE017820"/>
</dbReference>
<feature type="region of interest" description="Disordered" evidence="1">
    <location>
        <begin position="635"/>
        <end position="660"/>
    </location>
</feature>
<name>A0A182JGT0_ANOAO</name>
<reference evidence="3" key="1">
    <citation type="submission" date="2022-08" db="UniProtKB">
        <authorList>
            <consortium name="EnsemblMetazoa"/>
        </authorList>
    </citation>
    <scope>IDENTIFICATION</scope>
    <source>
        <strain evidence="3">EBRO</strain>
    </source>
</reference>
<dbReference type="STRING" id="41427.A0A182JGT0"/>
<dbReference type="GO" id="GO:0030054">
    <property type="term" value="C:cell junction"/>
    <property type="evidence" value="ECO:0007669"/>
    <property type="project" value="TreeGrafter"/>
</dbReference>
<feature type="compositionally biased region" description="Low complexity" evidence="1">
    <location>
        <begin position="290"/>
        <end position="305"/>
    </location>
</feature>
<dbReference type="InterPro" id="IPR015649">
    <property type="entry name" value="SCHIP_1_C"/>
</dbReference>
<feature type="compositionally biased region" description="Basic and acidic residues" evidence="1">
    <location>
        <begin position="72"/>
        <end position="83"/>
    </location>
</feature>
<dbReference type="VEuPathDB" id="VectorBase:AATE017820"/>
<dbReference type="GO" id="GO:0005886">
    <property type="term" value="C:plasma membrane"/>
    <property type="evidence" value="ECO:0007669"/>
    <property type="project" value="TreeGrafter"/>
</dbReference>
<feature type="compositionally biased region" description="Acidic residues" evidence="1">
    <location>
        <begin position="36"/>
        <end position="50"/>
    </location>
</feature>
<dbReference type="AlphaFoldDB" id="A0A182JGT0"/>
<feature type="domain" description="Schwannomin interacting protein 1 C-terminal" evidence="2">
    <location>
        <begin position="472"/>
        <end position="610"/>
    </location>
</feature>
<protein>
    <submittedName>
        <fullName evidence="3">SCHIP-1 domain-containing protein</fullName>
    </submittedName>
</protein>
<evidence type="ECO:0000313" key="3">
    <source>
        <dbReference type="EnsemblMetazoa" id="AATE017820-PA.1"/>
    </source>
</evidence>
<accession>A0A182JGT0</accession>
<dbReference type="InterPro" id="IPR039045">
    <property type="entry name" value="SCHIP_1"/>
</dbReference>
<evidence type="ECO:0000259" key="2">
    <source>
        <dbReference type="Pfam" id="PF10148"/>
    </source>
</evidence>
<feature type="region of interest" description="Disordered" evidence="1">
    <location>
        <begin position="210"/>
        <end position="308"/>
    </location>
</feature>
<organism evidence="3">
    <name type="scientific">Anopheles atroparvus</name>
    <name type="common">European mosquito</name>
    <dbReference type="NCBI Taxonomy" id="41427"/>
    <lineage>
        <taxon>Eukaryota</taxon>
        <taxon>Metazoa</taxon>
        <taxon>Ecdysozoa</taxon>
        <taxon>Arthropoda</taxon>
        <taxon>Hexapoda</taxon>
        <taxon>Insecta</taxon>
        <taxon>Pterygota</taxon>
        <taxon>Neoptera</taxon>
        <taxon>Endopterygota</taxon>
        <taxon>Diptera</taxon>
        <taxon>Nematocera</taxon>
        <taxon>Culicoidea</taxon>
        <taxon>Culicidae</taxon>
        <taxon>Anophelinae</taxon>
        <taxon>Anopheles</taxon>
    </lineage>
</organism>
<dbReference type="Pfam" id="PF10148">
    <property type="entry name" value="SCHIP-1_C"/>
    <property type="match status" value="1"/>
</dbReference>
<dbReference type="GO" id="GO:0035332">
    <property type="term" value="P:positive regulation of hippo signaling"/>
    <property type="evidence" value="ECO:0007669"/>
    <property type="project" value="TreeGrafter"/>
</dbReference>
<proteinExistence type="predicted"/>
<dbReference type="PANTHER" id="PTHR13103">
    <property type="entry name" value="SCHWANNOMIN INTERACTING PROTEIN 1"/>
    <property type="match status" value="1"/>
</dbReference>
<evidence type="ECO:0000256" key="1">
    <source>
        <dbReference type="SAM" id="MobiDB-lite"/>
    </source>
</evidence>